<dbReference type="Pfam" id="PF00811">
    <property type="entry name" value="Ependymin"/>
    <property type="match status" value="1"/>
</dbReference>
<dbReference type="Proteomes" id="UP000472277">
    <property type="component" value="Chromosome 5"/>
</dbReference>
<keyword evidence="4" id="KW-1185">Reference proteome</keyword>
<evidence type="ECO:0000313" key="3">
    <source>
        <dbReference type="Ensembl" id="ENSSTUP00000104958.1"/>
    </source>
</evidence>
<evidence type="ECO:0000256" key="1">
    <source>
        <dbReference type="ARBA" id="ARBA00010771"/>
    </source>
</evidence>
<dbReference type="GO" id="GO:0007160">
    <property type="term" value="P:cell-matrix adhesion"/>
    <property type="evidence" value="ECO:0007669"/>
    <property type="project" value="InterPro"/>
</dbReference>
<dbReference type="GO" id="GO:0005509">
    <property type="term" value="F:calcium ion binding"/>
    <property type="evidence" value="ECO:0007669"/>
    <property type="project" value="InterPro"/>
</dbReference>
<dbReference type="PANTHER" id="PTHR10697:SF5">
    <property type="entry name" value="EPENDYMIN-RELATED"/>
    <property type="match status" value="1"/>
</dbReference>
<dbReference type="PRINTS" id="PR00317">
    <property type="entry name" value="EPENDYMIN"/>
</dbReference>
<protein>
    <submittedName>
        <fullName evidence="3">Ependymin-like</fullName>
    </submittedName>
</protein>
<dbReference type="PANTHER" id="PTHR10697">
    <property type="entry name" value="MAMMALIAN EPENDYMIN-RELATED PROTEIN 1"/>
    <property type="match status" value="1"/>
</dbReference>
<dbReference type="OMA" id="NQTCCKK"/>
<dbReference type="InterPro" id="IPR001299">
    <property type="entry name" value="Ependymin"/>
</dbReference>
<organism evidence="3 4">
    <name type="scientific">Salmo trutta</name>
    <name type="common">Brown trout</name>
    <dbReference type="NCBI Taxonomy" id="8032"/>
    <lineage>
        <taxon>Eukaryota</taxon>
        <taxon>Metazoa</taxon>
        <taxon>Chordata</taxon>
        <taxon>Craniata</taxon>
        <taxon>Vertebrata</taxon>
        <taxon>Euteleostomi</taxon>
        <taxon>Actinopterygii</taxon>
        <taxon>Neopterygii</taxon>
        <taxon>Teleostei</taxon>
        <taxon>Protacanthopterygii</taxon>
        <taxon>Salmoniformes</taxon>
        <taxon>Salmonidae</taxon>
        <taxon>Salmoninae</taxon>
        <taxon>Salmo</taxon>
    </lineage>
</organism>
<reference evidence="3" key="2">
    <citation type="submission" date="2025-09" db="UniProtKB">
        <authorList>
            <consortium name="Ensembl"/>
        </authorList>
    </citation>
    <scope>IDENTIFICATION</scope>
</reference>
<sequence>MRTFVLLMCLAVGCLAQAPHPCILAIIISAIYLTFLSFQANEKVNAYAKYDYDALGERIRFKEMGSYENKTFGLDALLLFREGVMYTINHKNRTCKKDRLKKEDFHPMEIPADATLLGQVILGSSSGPGQGLLVNTWYGERATPTGGKDKWLSTFTEFGCIPVSTTYYTDKTGWVLTTFFNIVVGIDDPQQFFPPKFCQGAELDATADAANFYSVFKNIN</sequence>
<keyword evidence="2" id="KW-0732">Signal</keyword>
<comment type="similarity">
    <text evidence="1">Belongs to the ependymin family.</text>
</comment>
<accession>A0A674E9F8</accession>
<proteinExistence type="inferred from homology"/>
<reference evidence="3" key="1">
    <citation type="submission" date="2025-08" db="UniProtKB">
        <authorList>
            <consortium name="Ensembl"/>
        </authorList>
    </citation>
    <scope>IDENTIFICATION</scope>
</reference>
<dbReference type="GO" id="GO:0005576">
    <property type="term" value="C:extracellular region"/>
    <property type="evidence" value="ECO:0007669"/>
    <property type="project" value="InterPro"/>
</dbReference>
<evidence type="ECO:0000313" key="4">
    <source>
        <dbReference type="Proteomes" id="UP000472277"/>
    </source>
</evidence>
<dbReference type="Ensembl" id="ENSSTUT00000112540.1">
    <property type="protein sequence ID" value="ENSSTUP00000104958.1"/>
    <property type="gene ID" value="ENSSTUG00000046837.1"/>
</dbReference>
<feature type="chain" id="PRO_5025672951" evidence="2">
    <location>
        <begin position="17"/>
        <end position="220"/>
    </location>
</feature>
<dbReference type="FunCoup" id="A0A674E9F8">
    <property type="interactions" value="11"/>
</dbReference>
<name>A0A674E9F8_SALTR</name>
<dbReference type="InParanoid" id="A0A674E9F8"/>
<evidence type="ECO:0000256" key="2">
    <source>
        <dbReference type="SAM" id="SignalP"/>
    </source>
</evidence>
<dbReference type="SMART" id="SM00026">
    <property type="entry name" value="EPEND"/>
    <property type="match status" value="1"/>
</dbReference>
<gene>
    <name evidence="3" type="primary">LOC115194149</name>
</gene>
<dbReference type="GO" id="GO:0005764">
    <property type="term" value="C:lysosome"/>
    <property type="evidence" value="ECO:0007669"/>
    <property type="project" value="TreeGrafter"/>
</dbReference>
<dbReference type="AlphaFoldDB" id="A0A674E9F8"/>
<feature type="signal peptide" evidence="2">
    <location>
        <begin position="1"/>
        <end position="16"/>
    </location>
</feature>
<dbReference type="GeneTree" id="ENSGT00940000164430"/>